<dbReference type="AlphaFoldDB" id="D1CHQ6"/>
<proteinExistence type="predicted"/>
<dbReference type="Proteomes" id="UP000000323">
    <property type="component" value="Chromosome 2"/>
</dbReference>
<organism evidence="2 3">
    <name type="scientific">Thermobaculum terrenum (strain ATCC BAA-798 / CCMEE 7001 / YNP1)</name>
    <dbReference type="NCBI Taxonomy" id="525904"/>
    <lineage>
        <taxon>Bacteria</taxon>
        <taxon>Bacillati</taxon>
        <taxon>Chloroflexota</taxon>
        <taxon>Chloroflexia</taxon>
        <taxon>Candidatus Thermobaculales</taxon>
        <taxon>Candidatus Thermobaculaceae</taxon>
        <taxon>Thermobaculum</taxon>
    </lineage>
</organism>
<dbReference type="RefSeq" id="WP_012876308.1">
    <property type="nucleotide sequence ID" value="NC_013526.1"/>
</dbReference>
<dbReference type="HOGENOM" id="CLU_976397_0_0_0"/>
<feature type="domain" description="Aminoglycoside phosphotransferase" evidence="1">
    <location>
        <begin position="31"/>
        <end position="237"/>
    </location>
</feature>
<gene>
    <name evidence="2" type="ordered locus">Tter_2380</name>
</gene>
<dbReference type="eggNOG" id="COG3173">
    <property type="taxonomic scope" value="Bacteria"/>
</dbReference>
<dbReference type="GO" id="GO:0016740">
    <property type="term" value="F:transferase activity"/>
    <property type="evidence" value="ECO:0007669"/>
    <property type="project" value="UniProtKB-KW"/>
</dbReference>
<evidence type="ECO:0000313" key="2">
    <source>
        <dbReference type="EMBL" id="ACZ43277.1"/>
    </source>
</evidence>
<evidence type="ECO:0000259" key="1">
    <source>
        <dbReference type="Pfam" id="PF01636"/>
    </source>
</evidence>
<accession>D1CHQ6</accession>
<dbReference type="InterPro" id="IPR011009">
    <property type="entry name" value="Kinase-like_dom_sf"/>
</dbReference>
<dbReference type="EMBL" id="CP001826">
    <property type="protein sequence ID" value="ACZ43277.1"/>
    <property type="molecule type" value="Genomic_DNA"/>
</dbReference>
<sequence>MEVPELAAILPKLGVDPAGVELAPTAGPLDNALLVIAPPQRYVLKYALAHASPGLQADLRRELAFYRELAPTLPIATPRLVASWEGVEGCALLLEAHSPALPAEAWTPGMYVWAAQLLAGLHGRQPPAWLEAGPPPAEVAREWLDIAGIDPVVARVVSMASYLYGVAGGVSHGICHGDCRTGNFLLDGAGNLLLANWQGIHRGSPTWDLASFIGLALAEGGMVPEEDVLEVYAEARGITSLPGLARAVAAAEIWLILTRWSPLLQAEDQPSRLLARLHELVDRLG</sequence>
<keyword evidence="3" id="KW-1185">Reference proteome</keyword>
<name>D1CHQ6_THET1</name>
<dbReference type="SUPFAM" id="SSF56112">
    <property type="entry name" value="Protein kinase-like (PK-like)"/>
    <property type="match status" value="1"/>
</dbReference>
<keyword evidence="2" id="KW-0808">Transferase</keyword>
<evidence type="ECO:0000313" key="3">
    <source>
        <dbReference type="Proteomes" id="UP000000323"/>
    </source>
</evidence>
<dbReference type="Gene3D" id="3.90.1200.10">
    <property type="match status" value="1"/>
</dbReference>
<dbReference type="OrthoDB" id="3815724at2"/>
<protein>
    <submittedName>
        <fullName evidence="2">Aminoglycoside phosphotransferase</fullName>
    </submittedName>
</protein>
<reference evidence="3" key="1">
    <citation type="journal article" date="2010" name="Stand. Genomic Sci.">
        <title>Complete genome sequence of 'Thermobaculum terrenum' type strain (YNP1).</title>
        <authorList>
            <person name="Kiss H."/>
            <person name="Cleland D."/>
            <person name="Lapidus A."/>
            <person name="Lucas S."/>
            <person name="Glavina Del Rio T."/>
            <person name="Nolan M."/>
            <person name="Tice H."/>
            <person name="Han C."/>
            <person name="Goodwin L."/>
            <person name="Pitluck S."/>
            <person name="Liolios K."/>
            <person name="Ivanova N."/>
            <person name="Mavromatis K."/>
            <person name="Ovchinnikova G."/>
            <person name="Pati A."/>
            <person name="Chen A."/>
            <person name="Palaniappan K."/>
            <person name="Land M."/>
            <person name="Hauser L."/>
            <person name="Chang Y."/>
            <person name="Jeffries C."/>
            <person name="Lu M."/>
            <person name="Brettin T."/>
            <person name="Detter J."/>
            <person name="Goker M."/>
            <person name="Tindall B."/>
            <person name="Beck B."/>
            <person name="McDermott T."/>
            <person name="Woyke T."/>
            <person name="Bristow J."/>
            <person name="Eisen J."/>
            <person name="Markowitz V."/>
            <person name="Hugenholtz P."/>
            <person name="Kyrpides N."/>
            <person name="Klenk H."/>
            <person name="Cheng J."/>
        </authorList>
    </citation>
    <scope>NUCLEOTIDE SEQUENCE [LARGE SCALE GENOMIC DNA]</scope>
    <source>
        <strain evidence="3">ATCC BAA-798 / YNP1</strain>
    </source>
</reference>
<dbReference type="STRING" id="525904.Tter_2380"/>
<dbReference type="KEGG" id="ttr:Tter_2380"/>
<dbReference type="InterPro" id="IPR002575">
    <property type="entry name" value="Aminoglycoside_PTrfase"/>
</dbReference>
<dbReference type="Pfam" id="PF01636">
    <property type="entry name" value="APH"/>
    <property type="match status" value="1"/>
</dbReference>